<evidence type="ECO:0000313" key="2">
    <source>
        <dbReference type="EMBL" id="EEC97288.1"/>
    </source>
</evidence>
<dbReference type="InterPro" id="IPR008753">
    <property type="entry name" value="Peptidase_M13_N"/>
</dbReference>
<dbReference type="EMBL" id="ABYH01000112">
    <property type="protein sequence ID" value="EEC97288.1"/>
    <property type="molecule type" value="Genomic_DNA"/>
</dbReference>
<accession>B7B8F1</accession>
<evidence type="ECO:0000313" key="3">
    <source>
        <dbReference type="Proteomes" id="UP000005510"/>
    </source>
</evidence>
<gene>
    <name evidence="2" type="ORF">PRABACTJOHN_01302</name>
</gene>
<dbReference type="Pfam" id="PF05649">
    <property type="entry name" value="Peptidase_M13_N"/>
    <property type="match status" value="1"/>
</dbReference>
<protein>
    <recommendedName>
        <fullName evidence="1">Peptidase M13 N-terminal domain-containing protein</fullName>
    </recommendedName>
</protein>
<name>B7B8F1_9BACT</name>
<reference evidence="2 3" key="2">
    <citation type="submission" date="2008-10" db="EMBL/GenBank/DDBJ databases">
        <authorList>
            <person name="Fulton L."/>
            <person name="Clifton S."/>
            <person name="Fulton B."/>
            <person name="Xu J."/>
            <person name="Minx P."/>
            <person name="Pepin K.H."/>
            <person name="Johnson M."/>
            <person name="Bhonagiri V."/>
            <person name="Nash W.E."/>
            <person name="Mardis E.R."/>
            <person name="Wilson R.K."/>
        </authorList>
    </citation>
    <scope>NUCLEOTIDE SEQUENCE [LARGE SCALE GENOMIC DNA]</scope>
    <source>
        <strain evidence="2 3">DSM 18315</strain>
    </source>
</reference>
<dbReference type="SUPFAM" id="SSF55486">
    <property type="entry name" value="Metalloproteases ('zincins'), catalytic domain"/>
    <property type="match status" value="1"/>
</dbReference>
<dbReference type="GO" id="GO:0006508">
    <property type="term" value="P:proteolysis"/>
    <property type="evidence" value="ECO:0007669"/>
    <property type="project" value="InterPro"/>
</dbReference>
<dbReference type="Proteomes" id="UP000005510">
    <property type="component" value="Unassembled WGS sequence"/>
</dbReference>
<evidence type="ECO:0000259" key="1">
    <source>
        <dbReference type="Pfam" id="PF05649"/>
    </source>
</evidence>
<dbReference type="Gene3D" id="1.10.1380.10">
    <property type="entry name" value="Neutral endopeptidase , domain2"/>
    <property type="match status" value="1"/>
</dbReference>
<sequence length="91" mass="10398">MMDIKYLDAKQLSFYEGLSALMKNTTLDEQKYYLTFNLLSSAAPYLSDPFVAADFDFYGKTMSGRQEQQPRWKRALSTVNSALSEAVGQMY</sequence>
<comment type="caution">
    <text evidence="2">The sequence shown here is derived from an EMBL/GenBank/DDBJ whole genome shotgun (WGS) entry which is preliminary data.</text>
</comment>
<reference evidence="2 3" key="1">
    <citation type="submission" date="2008-10" db="EMBL/GenBank/DDBJ databases">
        <title>Draft genome sequence of Parabacteroides johnsonii (DSM 18315).</title>
        <authorList>
            <person name="Sudarsanam P."/>
            <person name="Ley R."/>
            <person name="Guruge J."/>
            <person name="Turnbaugh P.J."/>
            <person name="Mahowald M."/>
            <person name="Liep D."/>
            <person name="Gordon J."/>
        </authorList>
    </citation>
    <scope>NUCLEOTIDE SEQUENCE [LARGE SCALE GENOMIC DNA]</scope>
    <source>
        <strain evidence="2 3">DSM 18315</strain>
    </source>
</reference>
<feature type="non-terminal residue" evidence="2">
    <location>
        <position position="91"/>
    </location>
</feature>
<feature type="domain" description="Peptidase M13 N-terminal" evidence="1">
    <location>
        <begin position="10"/>
        <end position="91"/>
    </location>
</feature>
<organism evidence="2 3">
    <name type="scientific">Parabacteroides johnsonii DSM 18315</name>
    <dbReference type="NCBI Taxonomy" id="537006"/>
    <lineage>
        <taxon>Bacteria</taxon>
        <taxon>Pseudomonadati</taxon>
        <taxon>Bacteroidota</taxon>
        <taxon>Bacteroidia</taxon>
        <taxon>Bacteroidales</taxon>
        <taxon>Tannerellaceae</taxon>
        <taxon>Parabacteroides</taxon>
    </lineage>
</organism>
<dbReference type="AlphaFoldDB" id="B7B8F1"/>
<dbReference type="HOGENOM" id="CLU_2432181_0_0_10"/>
<proteinExistence type="predicted"/>
<dbReference type="STRING" id="537006.PRABACTJOHN_01302"/>
<dbReference type="InterPro" id="IPR042089">
    <property type="entry name" value="Peptidase_M13_dom_2"/>
</dbReference>